<keyword evidence="3" id="KW-0963">Cytoplasm</keyword>
<evidence type="ECO:0000313" key="6">
    <source>
        <dbReference type="Proteomes" id="UP000323454"/>
    </source>
</evidence>
<dbReference type="Proteomes" id="UP000323454">
    <property type="component" value="Unassembled WGS sequence"/>
</dbReference>
<dbReference type="AlphaFoldDB" id="A0A5B2XVI0"/>
<keyword evidence="6" id="KW-1185">Reference proteome</keyword>
<dbReference type="InterPro" id="IPR025734">
    <property type="entry name" value="EspG"/>
</dbReference>
<evidence type="ECO:0000313" key="5">
    <source>
        <dbReference type="EMBL" id="KAA2266990.1"/>
    </source>
</evidence>
<dbReference type="Pfam" id="PF14011">
    <property type="entry name" value="ESX-1_EspG"/>
    <property type="match status" value="1"/>
</dbReference>
<comment type="similarity">
    <text evidence="2">Belongs to the EspG family.</text>
</comment>
<proteinExistence type="inferred from homology"/>
<dbReference type="EMBL" id="VUOB01000001">
    <property type="protein sequence ID" value="KAA2266990.1"/>
    <property type="molecule type" value="Genomic_DNA"/>
</dbReference>
<comment type="caution">
    <text evidence="5">The sequence shown here is derived from an EMBL/GenBank/DDBJ whole genome shotgun (WGS) entry which is preliminary data.</text>
</comment>
<reference evidence="5 6" key="2">
    <citation type="submission" date="2019-09" db="EMBL/GenBank/DDBJ databases">
        <authorList>
            <person name="Jin C."/>
        </authorList>
    </citation>
    <scope>NUCLEOTIDE SEQUENCE [LARGE SCALE GENOMIC DNA]</scope>
    <source>
        <strain evidence="5 6">AN110305</strain>
    </source>
</reference>
<dbReference type="OrthoDB" id="3623746at2"/>
<evidence type="ECO:0000256" key="4">
    <source>
        <dbReference type="ARBA" id="ARBA00023186"/>
    </source>
</evidence>
<evidence type="ECO:0000256" key="3">
    <source>
        <dbReference type="ARBA" id="ARBA00022490"/>
    </source>
</evidence>
<name>A0A5B2XVI0_9PSEU</name>
<organism evidence="5 6">
    <name type="scientific">Solihabitans fulvus</name>
    <dbReference type="NCBI Taxonomy" id="1892852"/>
    <lineage>
        <taxon>Bacteria</taxon>
        <taxon>Bacillati</taxon>
        <taxon>Actinomycetota</taxon>
        <taxon>Actinomycetes</taxon>
        <taxon>Pseudonocardiales</taxon>
        <taxon>Pseudonocardiaceae</taxon>
        <taxon>Solihabitans</taxon>
    </lineage>
</organism>
<comment type="subcellular location">
    <subcellularLocation>
        <location evidence="1">Cytoplasm</location>
    </subcellularLocation>
</comment>
<protein>
    <submittedName>
        <fullName evidence="5">ESX secretion-associated protein EspG</fullName>
    </submittedName>
</protein>
<sequence>MELGANAGSGGCAGMLVEPVELPLEVLTTALRWDNRGEPHPTLSGAAVWRDEDGAREIDERAWTVLGEQGLVKAGGLRKEFRSAVAVLGRPEVECYGLITAPNGDWGVLAAASGNEAVLAVRDCTADRVQVSSIRAGDLAEELIARLPDVPGGWGRSFNVPEADFLGTRHRTAGEESWVGLAGRSAQDAHPDVARLREVLSYPRTGSGQLYAAGRDEMGRRYRVARPVTYVDTVNGRWLLQVSRSVAKERWIVVAPASPRQVLNELHEVQRSL</sequence>
<gene>
    <name evidence="5" type="ORF">F0L68_00170</name>
</gene>
<reference evidence="5 6" key="1">
    <citation type="submission" date="2019-09" db="EMBL/GenBank/DDBJ databases">
        <title>Goodfellowia gen. nov., a new genus of the Pseudonocardineae related to Actinoalloteichus, containing Goodfellowia coeruleoviolacea gen. nov., comb. nov. gen. nov., comb. nov.</title>
        <authorList>
            <person name="Labeda D."/>
        </authorList>
    </citation>
    <scope>NUCLEOTIDE SEQUENCE [LARGE SCALE GENOMIC DNA]</scope>
    <source>
        <strain evidence="5 6">AN110305</strain>
    </source>
</reference>
<keyword evidence="4" id="KW-0143">Chaperone</keyword>
<evidence type="ECO:0000256" key="2">
    <source>
        <dbReference type="ARBA" id="ARBA00006411"/>
    </source>
</evidence>
<evidence type="ECO:0000256" key="1">
    <source>
        <dbReference type="ARBA" id="ARBA00004496"/>
    </source>
</evidence>
<accession>A0A5B2XVI0</accession>